<name>A0A6G1DLP4_9ORYZ</name>
<gene>
    <name evidence="2" type="ORF">E2562_022192</name>
</gene>
<accession>A0A6G1DLP4</accession>
<dbReference type="EMBL" id="SPHZ02000006">
    <property type="protein sequence ID" value="KAF0913400.1"/>
    <property type="molecule type" value="Genomic_DNA"/>
</dbReference>
<reference evidence="2 3" key="1">
    <citation type="submission" date="2019-11" db="EMBL/GenBank/DDBJ databases">
        <title>Whole genome sequence of Oryza granulata.</title>
        <authorList>
            <person name="Li W."/>
        </authorList>
    </citation>
    <scope>NUCLEOTIDE SEQUENCE [LARGE SCALE GENOMIC DNA]</scope>
    <source>
        <strain evidence="3">cv. Menghai</strain>
        <tissue evidence="2">Leaf</tissue>
    </source>
</reference>
<protein>
    <submittedName>
        <fullName evidence="2">Uncharacterized protein</fullName>
    </submittedName>
</protein>
<feature type="region of interest" description="Disordered" evidence="1">
    <location>
        <begin position="1"/>
        <end position="26"/>
    </location>
</feature>
<evidence type="ECO:0000313" key="2">
    <source>
        <dbReference type="EMBL" id="KAF0913400.1"/>
    </source>
</evidence>
<evidence type="ECO:0000256" key="1">
    <source>
        <dbReference type="SAM" id="MobiDB-lite"/>
    </source>
</evidence>
<organism evidence="2 3">
    <name type="scientific">Oryza meyeriana var. granulata</name>
    <dbReference type="NCBI Taxonomy" id="110450"/>
    <lineage>
        <taxon>Eukaryota</taxon>
        <taxon>Viridiplantae</taxon>
        <taxon>Streptophyta</taxon>
        <taxon>Embryophyta</taxon>
        <taxon>Tracheophyta</taxon>
        <taxon>Spermatophyta</taxon>
        <taxon>Magnoliopsida</taxon>
        <taxon>Liliopsida</taxon>
        <taxon>Poales</taxon>
        <taxon>Poaceae</taxon>
        <taxon>BOP clade</taxon>
        <taxon>Oryzoideae</taxon>
        <taxon>Oryzeae</taxon>
        <taxon>Oryzinae</taxon>
        <taxon>Oryza</taxon>
        <taxon>Oryza meyeriana</taxon>
    </lineage>
</organism>
<comment type="caution">
    <text evidence="2">The sequence shown here is derived from an EMBL/GenBank/DDBJ whole genome shotgun (WGS) entry which is preliminary data.</text>
</comment>
<evidence type="ECO:0000313" key="3">
    <source>
        <dbReference type="Proteomes" id="UP000479710"/>
    </source>
</evidence>
<dbReference type="Proteomes" id="UP000479710">
    <property type="component" value="Unassembled WGS sequence"/>
</dbReference>
<keyword evidence="3" id="KW-1185">Reference proteome</keyword>
<sequence length="86" mass="8923">MGAGGGGVYSGRRCDRGAGGTGASGMGIDLGRWRLSLLWAVAGSIEAWGGWGRRSPLGVGDSGGLGWRWCIDHLRIEIVSIAYSES</sequence>
<dbReference type="AlphaFoldDB" id="A0A6G1DLP4"/>
<proteinExistence type="predicted"/>